<keyword evidence="7" id="KW-1185">Reference proteome</keyword>
<comment type="caution">
    <text evidence="6">The sequence shown here is derived from an EMBL/GenBank/DDBJ whole genome shotgun (WGS) entry which is preliminary data.</text>
</comment>
<dbReference type="OrthoDB" id="5954824at2759"/>
<evidence type="ECO:0000313" key="6">
    <source>
        <dbReference type="EMBL" id="KAJ2689899.1"/>
    </source>
</evidence>
<feature type="DNA-binding region" description="Fork-head" evidence="3">
    <location>
        <begin position="125"/>
        <end position="218"/>
    </location>
</feature>
<evidence type="ECO:0000256" key="4">
    <source>
        <dbReference type="SAM" id="MobiDB-lite"/>
    </source>
</evidence>
<feature type="region of interest" description="Disordered" evidence="4">
    <location>
        <begin position="610"/>
        <end position="639"/>
    </location>
</feature>
<feature type="compositionally biased region" description="Low complexity" evidence="4">
    <location>
        <begin position="610"/>
        <end position="625"/>
    </location>
</feature>
<evidence type="ECO:0000259" key="5">
    <source>
        <dbReference type="PROSITE" id="PS50039"/>
    </source>
</evidence>
<dbReference type="PROSITE" id="PS50039">
    <property type="entry name" value="FORK_HEAD_3"/>
    <property type="match status" value="1"/>
</dbReference>
<dbReference type="InterPro" id="IPR050211">
    <property type="entry name" value="FOX_domain-containing"/>
</dbReference>
<dbReference type="AlphaFoldDB" id="A0A9W8GJF4"/>
<gene>
    <name evidence="6" type="ORF">IWW39_001123</name>
</gene>
<comment type="subcellular location">
    <subcellularLocation>
        <location evidence="3">Nucleus</location>
    </subcellularLocation>
</comment>
<dbReference type="PRINTS" id="PR00053">
    <property type="entry name" value="FORKHEAD"/>
</dbReference>
<dbReference type="InterPro" id="IPR036388">
    <property type="entry name" value="WH-like_DNA-bd_sf"/>
</dbReference>
<keyword evidence="2 3" id="KW-0539">Nucleus</keyword>
<evidence type="ECO:0000313" key="7">
    <source>
        <dbReference type="Proteomes" id="UP001151516"/>
    </source>
</evidence>
<reference evidence="6" key="1">
    <citation type="submission" date="2022-07" db="EMBL/GenBank/DDBJ databases">
        <title>Phylogenomic reconstructions and comparative analyses of Kickxellomycotina fungi.</title>
        <authorList>
            <person name="Reynolds N.K."/>
            <person name="Stajich J.E."/>
            <person name="Barry K."/>
            <person name="Grigoriev I.V."/>
            <person name="Crous P."/>
            <person name="Smith M.E."/>
        </authorList>
    </citation>
    <scope>NUCLEOTIDE SEQUENCE</scope>
    <source>
        <strain evidence="6">CBS 109367</strain>
    </source>
</reference>
<evidence type="ECO:0000256" key="1">
    <source>
        <dbReference type="ARBA" id="ARBA00023125"/>
    </source>
</evidence>
<accession>A0A9W8GJF4</accession>
<dbReference type="SMART" id="SM00339">
    <property type="entry name" value="FH"/>
    <property type="match status" value="1"/>
</dbReference>
<sequence length="717" mass="76384">MNSEFSTPSRSQQHSPSLCSQQLAPVGILLPVTPTSAVDINNPHFAYLKGAYPTRPFSPSMDFANMNIASGYPTPHSATPVATQPQPQIQLQQPPMPLLEQLENQQQPDASDSTAAALSPLADEKPEYSYASLIAQSLIDAPTQRRTLNGIYEWIQKNFPYYRSRQNWQNSIRHNLSLNKGFMKMKRDEAHPGKGSFWTFTPGYETCLNAGHFKPIRSRSGRAALAAAAAMAVAIPASTEGSAEGRGSDNEMANSPNCQVAASVDAGELTIGASPDAKKVDKKISRTVKAAKSLKRSHSVPPKEPRNPMAASSSSAAPPSHLSAGSSGLAPPSPSPLVHSDTLPVGSRKSAKKMRVSSSQGHMGLVSVITQPGMLSGSGIMSHSQSPFAPSPVYHHHHHQSPAMICATPMSLVNTAVHTPLHPPAQFQFQMQPSCSVPMPMSAMDLASVPATNGPYMGSFVGPFGEPVASMDGTGYFGDNGNGSSSSSSDMMYGPRRTNAASRISWHGTESMAQAFTNLQQQHSGFHMQHQNHQLHQAQPLRQASSLGVAMGSSEHGDVTFSMLGEGHSMAMGTDSSINHSPVDWTMFAGISAPPVPDFPLHTPQLHHVSSVSSIDIHHSNGSSNNHHHHAHSHSIGQSRVANMSMDIAASGAMVATGGEGSNNQGIITFYDEMLRDPSSLVNVFNQDFSGWQCPAKTNTIDPAALCAVDPETNNTL</sequence>
<dbReference type="Proteomes" id="UP001151516">
    <property type="component" value="Unassembled WGS sequence"/>
</dbReference>
<dbReference type="FunFam" id="1.10.10.10:FF:000135">
    <property type="entry name" value="forkhead box protein G1"/>
    <property type="match status" value="1"/>
</dbReference>
<dbReference type="InterPro" id="IPR036390">
    <property type="entry name" value="WH_DNA-bd_sf"/>
</dbReference>
<dbReference type="PANTHER" id="PTHR11829">
    <property type="entry name" value="FORKHEAD BOX PROTEIN"/>
    <property type="match status" value="1"/>
</dbReference>
<dbReference type="SUPFAM" id="SSF46785">
    <property type="entry name" value="Winged helix' DNA-binding domain"/>
    <property type="match status" value="1"/>
</dbReference>
<dbReference type="GO" id="GO:0005634">
    <property type="term" value="C:nucleus"/>
    <property type="evidence" value="ECO:0007669"/>
    <property type="project" value="UniProtKB-SubCell"/>
</dbReference>
<evidence type="ECO:0000256" key="2">
    <source>
        <dbReference type="ARBA" id="ARBA00023242"/>
    </source>
</evidence>
<dbReference type="Pfam" id="PF00250">
    <property type="entry name" value="Forkhead"/>
    <property type="match status" value="1"/>
</dbReference>
<feature type="compositionally biased region" description="Low complexity" evidence="4">
    <location>
        <begin position="310"/>
        <end position="330"/>
    </location>
</feature>
<dbReference type="PANTHER" id="PTHR11829:SF343">
    <property type="entry name" value="FORK-HEAD DOMAIN-CONTAINING PROTEIN"/>
    <property type="match status" value="1"/>
</dbReference>
<dbReference type="Gene3D" id="1.10.10.10">
    <property type="entry name" value="Winged helix-like DNA-binding domain superfamily/Winged helix DNA-binding domain"/>
    <property type="match status" value="1"/>
</dbReference>
<dbReference type="PROSITE" id="PS00658">
    <property type="entry name" value="FORK_HEAD_2"/>
    <property type="match status" value="1"/>
</dbReference>
<proteinExistence type="predicted"/>
<dbReference type="CDD" id="cd00059">
    <property type="entry name" value="FH_FOX"/>
    <property type="match status" value="1"/>
</dbReference>
<name>A0A9W8GJF4_9FUNG</name>
<dbReference type="EMBL" id="JANBTX010000018">
    <property type="protein sequence ID" value="KAJ2689899.1"/>
    <property type="molecule type" value="Genomic_DNA"/>
</dbReference>
<feature type="domain" description="Fork-head" evidence="5">
    <location>
        <begin position="125"/>
        <end position="218"/>
    </location>
</feature>
<keyword evidence="1 3" id="KW-0238">DNA-binding</keyword>
<organism evidence="6 7">
    <name type="scientific">Coemansia spiralis</name>
    <dbReference type="NCBI Taxonomy" id="417178"/>
    <lineage>
        <taxon>Eukaryota</taxon>
        <taxon>Fungi</taxon>
        <taxon>Fungi incertae sedis</taxon>
        <taxon>Zoopagomycota</taxon>
        <taxon>Kickxellomycotina</taxon>
        <taxon>Kickxellomycetes</taxon>
        <taxon>Kickxellales</taxon>
        <taxon>Kickxellaceae</taxon>
        <taxon>Coemansia</taxon>
    </lineage>
</organism>
<dbReference type="InterPro" id="IPR030456">
    <property type="entry name" value="TF_fork_head_CS_2"/>
</dbReference>
<protein>
    <recommendedName>
        <fullName evidence="5">Fork-head domain-containing protein</fullName>
    </recommendedName>
</protein>
<feature type="region of interest" description="Disordered" evidence="4">
    <location>
        <begin position="276"/>
        <end position="362"/>
    </location>
</feature>
<dbReference type="GO" id="GO:0000978">
    <property type="term" value="F:RNA polymerase II cis-regulatory region sequence-specific DNA binding"/>
    <property type="evidence" value="ECO:0007669"/>
    <property type="project" value="TreeGrafter"/>
</dbReference>
<evidence type="ECO:0000256" key="3">
    <source>
        <dbReference type="PROSITE-ProRule" id="PRU00089"/>
    </source>
</evidence>
<dbReference type="GO" id="GO:0000981">
    <property type="term" value="F:DNA-binding transcription factor activity, RNA polymerase II-specific"/>
    <property type="evidence" value="ECO:0007669"/>
    <property type="project" value="TreeGrafter"/>
</dbReference>
<dbReference type="InterPro" id="IPR001766">
    <property type="entry name" value="Fork_head_dom"/>
</dbReference>